<name>A0A9P1GYV3_9PEZI</name>
<accession>A0A9P1GYV3</accession>
<gene>
    <name evidence="2" type="ORF">PPNO1_LOCUS3130</name>
</gene>
<dbReference type="AlphaFoldDB" id="A0A9P1GYV3"/>
<sequence>MWGPGSSSSEIDDWDLIYTLIEMAAQNSDSDPNSNSSASSTSDSDSDDDEASDSDSSDSDSDHDEDSDSDSDSSSDSDSDSDEDQSIASSPTTLDGYVFVTRLDNIQFPANFILKIEDELEPAPAVCQIIVRDATHQTFVGPSWGVSSADRDLGMAVTYPVVAFLSYGIPKQTAFPDAIYVDEASIMPHVAPADPANPLQSCTASSASSAWKWKPPPPLPLPPSSPSTPSAPSATHSTTGVILPDMVPPVPHIPGFTRGTGPHHNHNHLNFPYPRDTSDDSDSDSNSTDTDPDDAYARLLVALQRRDSLRRLSNADTRAADFPALEATPI</sequence>
<feature type="region of interest" description="Disordered" evidence="1">
    <location>
        <begin position="208"/>
        <end position="330"/>
    </location>
</feature>
<evidence type="ECO:0000256" key="1">
    <source>
        <dbReference type="SAM" id="MobiDB-lite"/>
    </source>
</evidence>
<organism evidence="2 3">
    <name type="scientific">Parascedosporium putredinis</name>
    <dbReference type="NCBI Taxonomy" id="1442378"/>
    <lineage>
        <taxon>Eukaryota</taxon>
        <taxon>Fungi</taxon>
        <taxon>Dikarya</taxon>
        <taxon>Ascomycota</taxon>
        <taxon>Pezizomycotina</taxon>
        <taxon>Sordariomycetes</taxon>
        <taxon>Hypocreomycetidae</taxon>
        <taxon>Microascales</taxon>
        <taxon>Microascaceae</taxon>
        <taxon>Parascedosporium</taxon>
    </lineage>
</organism>
<feature type="region of interest" description="Disordered" evidence="1">
    <location>
        <begin position="25"/>
        <end position="90"/>
    </location>
</feature>
<dbReference type="EMBL" id="CALLCH030000008">
    <property type="protein sequence ID" value="CAI4213383.1"/>
    <property type="molecule type" value="Genomic_DNA"/>
</dbReference>
<feature type="compositionally biased region" description="Pro residues" evidence="1">
    <location>
        <begin position="214"/>
        <end position="226"/>
    </location>
</feature>
<evidence type="ECO:0000313" key="3">
    <source>
        <dbReference type="Proteomes" id="UP000838763"/>
    </source>
</evidence>
<feature type="compositionally biased region" description="Low complexity" evidence="1">
    <location>
        <begin position="227"/>
        <end position="239"/>
    </location>
</feature>
<dbReference type="Proteomes" id="UP000838763">
    <property type="component" value="Unassembled WGS sequence"/>
</dbReference>
<protein>
    <submittedName>
        <fullName evidence="2">Uncharacterized protein</fullName>
    </submittedName>
</protein>
<evidence type="ECO:0000313" key="2">
    <source>
        <dbReference type="EMBL" id="CAI4213383.1"/>
    </source>
</evidence>
<keyword evidence="3" id="KW-1185">Reference proteome</keyword>
<comment type="caution">
    <text evidence="2">The sequence shown here is derived from an EMBL/GenBank/DDBJ whole genome shotgun (WGS) entry which is preliminary data.</text>
</comment>
<feature type="compositionally biased region" description="Low complexity" evidence="1">
    <location>
        <begin position="27"/>
        <end position="43"/>
    </location>
</feature>
<feature type="compositionally biased region" description="Acidic residues" evidence="1">
    <location>
        <begin position="44"/>
        <end position="85"/>
    </location>
</feature>
<proteinExistence type="predicted"/>
<reference evidence="2" key="1">
    <citation type="submission" date="2022-11" db="EMBL/GenBank/DDBJ databases">
        <authorList>
            <person name="Scott C."/>
            <person name="Bruce N."/>
        </authorList>
    </citation>
    <scope>NUCLEOTIDE SEQUENCE</scope>
</reference>